<dbReference type="AlphaFoldDB" id="A0A9P8RKS4"/>
<evidence type="ECO:0000313" key="1">
    <source>
        <dbReference type="EMBL" id="KAH6647876.1"/>
    </source>
</evidence>
<dbReference type="RefSeq" id="XP_045954388.1">
    <property type="nucleotide sequence ID" value="XM_046096676.1"/>
</dbReference>
<name>A0A9P8RKS4_9PEZI</name>
<reference evidence="1" key="1">
    <citation type="journal article" date="2021" name="Nat. Commun.">
        <title>Genetic determinants of endophytism in the Arabidopsis root mycobiome.</title>
        <authorList>
            <person name="Mesny F."/>
            <person name="Miyauchi S."/>
            <person name="Thiergart T."/>
            <person name="Pickel B."/>
            <person name="Atanasova L."/>
            <person name="Karlsson M."/>
            <person name="Huettel B."/>
            <person name="Barry K.W."/>
            <person name="Haridas S."/>
            <person name="Chen C."/>
            <person name="Bauer D."/>
            <person name="Andreopoulos W."/>
            <person name="Pangilinan J."/>
            <person name="LaButti K."/>
            <person name="Riley R."/>
            <person name="Lipzen A."/>
            <person name="Clum A."/>
            <person name="Drula E."/>
            <person name="Henrissat B."/>
            <person name="Kohler A."/>
            <person name="Grigoriev I.V."/>
            <person name="Martin F.M."/>
            <person name="Hacquard S."/>
        </authorList>
    </citation>
    <scope>NUCLEOTIDE SEQUENCE</scope>
    <source>
        <strain evidence="1">MPI-SDFR-AT-0073</strain>
    </source>
</reference>
<proteinExistence type="predicted"/>
<sequence length="200" mass="22959">MECPEDQISISSYLISFHKLQIHNALLRCTSNCAPADCQEYRRALDEWFVRWRELVASMPGDGAQHMLLSWGQFNYQHGVFLVSLLGPTPGGKISRLLDGMTTAALQLTRHQQLFGRLYSHNENQKLLMIFPLTWADSHFVLQLALCSLNEEIVTTDEDEEQALALRRYLSLLLRLESDPENLLAGQSLVFEELYKSNRF</sequence>
<protein>
    <submittedName>
        <fullName evidence="1">Uncharacterized protein</fullName>
    </submittedName>
</protein>
<dbReference type="GeneID" id="70125568"/>
<comment type="caution">
    <text evidence="1">The sequence shown here is derived from an EMBL/GenBank/DDBJ whole genome shotgun (WGS) entry which is preliminary data.</text>
</comment>
<evidence type="ECO:0000313" key="2">
    <source>
        <dbReference type="Proteomes" id="UP000758603"/>
    </source>
</evidence>
<organism evidence="1 2">
    <name type="scientific">Truncatella angustata</name>
    <dbReference type="NCBI Taxonomy" id="152316"/>
    <lineage>
        <taxon>Eukaryota</taxon>
        <taxon>Fungi</taxon>
        <taxon>Dikarya</taxon>
        <taxon>Ascomycota</taxon>
        <taxon>Pezizomycotina</taxon>
        <taxon>Sordariomycetes</taxon>
        <taxon>Xylariomycetidae</taxon>
        <taxon>Amphisphaeriales</taxon>
        <taxon>Sporocadaceae</taxon>
        <taxon>Truncatella</taxon>
    </lineage>
</organism>
<dbReference type="EMBL" id="JAGPXC010000008">
    <property type="protein sequence ID" value="KAH6647876.1"/>
    <property type="molecule type" value="Genomic_DNA"/>
</dbReference>
<gene>
    <name evidence="1" type="ORF">BKA67DRAFT_400034</name>
</gene>
<accession>A0A9P8RKS4</accession>
<keyword evidence="2" id="KW-1185">Reference proteome</keyword>
<dbReference type="Proteomes" id="UP000758603">
    <property type="component" value="Unassembled WGS sequence"/>
</dbReference>